<dbReference type="Pfam" id="PF01521">
    <property type="entry name" value="Fe-S_biosyn"/>
    <property type="match status" value="1"/>
</dbReference>
<keyword evidence="3" id="KW-1185">Reference proteome</keyword>
<dbReference type="Gene3D" id="2.60.300.12">
    <property type="entry name" value="HesB-like domain"/>
    <property type="match status" value="1"/>
</dbReference>
<organism evidence="2 3">
    <name type="scientific">Lacticaseibacillus suilingensis</name>
    <dbReference type="NCBI Taxonomy" id="2799577"/>
    <lineage>
        <taxon>Bacteria</taxon>
        <taxon>Bacillati</taxon>
        <taxon>Bacillota</taxon>
        <taxon>Bacilli</taxon>
        <taxon>Lactobacillales</taxon>
        <taxon>Lactobacillaceae</taxon>
        <taxon>Lacticaseibacillus</taxon>
    </lineage>
</organism>
<dbReference type="RefSeq" id="WP_204118606.1">
    <property type="nucleotide sequence ID" value="NZ_BOLV01000006.1"/>
</dbReference>
<reference evidence="3" key="1">
    <citation type="journal article" date="2019" name="Int. J. Syst. Evol. Microbiol.">
        <title>The Global Catalogue of Microorganisms (GCM) 10K type strain sequencing project: providing services to taxonomists for standard genome sequencing and annotation.</title>
        <authorList>
            <consortium name="The Broad Institute Genomics Platform"/>
            <consortium name="The Broad Institute Genome Sequencing Center for Infectious Disease"/>
            <person name="Wu L."/>
            <person name="Ma J."/>
        </authorList>
    </citation>
    <scope>NUCLEOTIDE SEQUENCE [LARGE SCALE GENOMIC DNA]</scope>
    <source>
        <strain evidence="3">CCM 9110</strain>
    </source>
</reference>
<dbReference type="EMBL" id="JBHTOA010000015">
    <property type="protein sequence ID" value="MFD1398055.1"/>
    <property type="molecule type" value="Genomic_DNA"/>
</dbReference>
<dbReference type="Proteomes" id="UP001597199">
    <property type="component" value="Unassembled WGS sequence"/>
</dbReference>
<dbReference type="SUPFAM" id="SSF89360">
    <property type="entry name" value="HesB-like domain"/>
    <property type="match status" value="1"/>
</dbReference>
<dbReference type="InterPro" id="IPR035903">
    <property type="entry name" value="HesB-like_dom_sf"/>
</dbReference>
<sequence length="131" mass="13881">MATIQLSDSFVSRMRQNGYADKTILLIADDGGGRYSLQGGACSIGTKFSLIILDQPDPDYDVTLENAAGLHLYTSDYEMLFFNPGLKMDFEGGAISISDNAHALDSSVGTANGADVLAAFKQGVMVDGKTC</sequence>
<name>A0ABW4BE92_9LACO</name>
<dbReference type="InterPro" id="IPR000361">
    <property type="entry name" value="ATAP_core_dom"/>
</dbReference>
<evidence type="ECO:0000259" key="1">
    <source>
        <dbReference type="Pfam" id="PF01521"/>
    </source>
</evidence>
<feature type="domain" description="Core" evidence="1">
    <location>
        <begin position="3"/>
        <end position="110"/>
    </location>
</feature>
<evidence type="ECO:0000313" key="3">
    <source>
        <dbReference type="Proteomes" id="UP001597199"/>
    </source>
</evidence>
<proteinExistence type="predicted"/>
<comment type="caution">
    <text evidence="2">The sequence shown here is derived from an EMBL/GenBank/DDBJ whole genome shotgun (WGS) entry which is preliminary data.</text>
</comment>
<protein>
    <submittedName>
        <fullName evidence="2">Iron-sulfur cluster biosynthesis family protein</fullName>
    </submittedName>
</protein>
<gene>
    <name evidence="2" type="ORF">ACFQ41_01885</name>
</gene>
<evidence type="ECO:0000313" key="2">
    <source>
        <dbReference type="EMBL" id="MFD1398055.1"/>
    </source>
</evidence>
<accession>A0ABW4BE92</accession>